<dbReference type="PROSITE" id="PS50995">
    <property type="entry name" value="HTH_MARR_2"/>
    <property type="match status" value="1"/>
</dbReference>
<dbReference type="Gene3D" id="1.10.10.10">
    <property type="entry name" value="Winged helix-like DNA-binding domain superfamily/Winged helix DNA-binding domain"/>
    <property type="match status" value="1"/>
</dbReference>
<dbReference type="InterPro" id="IPR036390">
    <property type="entry name" value="WH_DNA-bd_sf"/>
</dbReference>
<gene>
    <name evidence="2" type="ORF">AS189_09075</name>
</gene>
<dbReference type="PANTHER" id="PTHR39515:SF2">
    <property type="entry name" value="HTH-TYPE TRANSCRIPTIONAL REGULATOR RV0880"/>
    <property type="match status" value="1"/>
</dbReference>
<evidence type="ECO:0000313" key="3">
    <source>
        <dbReference type="Proteomes" id="UP000059574"/>
    </source>
</evidence>
<sequence length="141" mass="15702">MTEPLLTRTFFEALHPLMRRLTAERTLSAGKIGVLRHLAQHGQATTSQLATAIHVSPQGISLAVRELERLEFVARVPDAEDRRRVWIDITDAGTQRLAQETLSGNAWLDQVITERLTPQERAALQAVIPILAKLGSEQPHD</sequence>
<evidence type="ECO:0000313" key="2">
    <source>
        <dbReference type="EMBL" id="ALO66613.1"/>
    </source>
</evidence>
<accession>A0A0S2LYM5</accession>
<dbReference type="InterPro" id="IPR052526">
    <property type="entry name" value="HTH-type_Bedaq_tolerance"/>
</dbReference>
<dbReference type="Pfam" id="PF01047">
    <property type="entry name" value="MarR"/>
    <property type="match status" value="1"/>
</dbReference>
<dbReference type="Gene3D" id="1.10.287.100">
    <property type="match status" value="1"/>
</dbReference>
<dbReference type="Proteomes" id="UP000059574">
    <property type="component" value="Chromosome"/>
</dbReference>
<dbReference type="OrthoDB" id="9804055at2"/>
<dbReference type="PANTHER" id="PTHR39515">
    <property type="entry name" value="CONSERVED PROTEIN"/>
    <property type="match status" value="1"/>
</dbReference>
<reference evidence="3" key="1">
    <citation type="submission" date="2015-11" db="EMBL/GenBank/DDBJ databases">
        <authorList>
            <person name="Kumar R."/>
            <person name="Singh D."/>
            <person name="Swarnkar M.K."/>
            <person name="Singh A.K."/>
            <person name="Kumar S."/>
        </authorList>
    </citation>
    <scope>NUCLEOTIDE SEQUENCE [LARGE SCALE GENOMIC DNA]</scope>
    <source>
        <strain evidence="3">ERGS4:06</strain>
    </source>
</reference>
<protein>
    <submittedName>
        <fullName evidence="2">MarR family transcriptional regulator</fullName>
    </submittedName>
</protein>
<dbReference type="SMART" id="SM00347">
    <property type="entry name" value="HTH_MARR"/>
    <property type="match status" value="1"/>
</dbReference>
<dbReference type="InterPro" id="IPR000835">
    <property type="entry name" value="HTH_MarR-typ"/>
</dbReference>
<dbReference type="GO" id="GO:0003700">
    <property type="term" value="F:DNA-binding transcription factor activity"/>
    <property type="evidence" value="ECO:0007669"/>
    <property type="project" value="InterPro"/>
</dbReference>
<dbReference type="SUPFAM" id="SSF46785">
    <property type="entry name" value="Winged helix' DNA-binding domain"/>
    <property type="match status" value="1"/>
</dbReference>
<dbReference type="EMBL" id="CP013200">
    <property type="protein sequence ID" value="ALO66613.1"/>
    <property type="molecule type" value="Genomic_DNA"/>
</dbReference>
<name>A0A0S2LYM5_9MICC</name>
<feature type="domain" description="HTH marR-type" evidence="1">
    <location>
        <begin position="1"/>
        <end position="133"/>
    </location>
</feature>
<reference evidence="2 3" key="2">
    <citation type="journal article" date="2016" name="J. Biotechnol.">
        <title>Complete genome sequence of Arthrobacter alpinus ERGS4:06, a yellow pigmented bacterium tolerant to cold and radiations isolated from Sikkim Himalaya.</title>
        <authorList>
            <person name="Kumar R."/>
            <person name="Singh D."/>
            <person name="Swarnkar M.K."/>
            <person name="Singh A.K."/>
            <person name="Kumar S."/>
        </authorList>
    </citation>
    <scope>NUCLEOTIDE SEQUENCE [LARGE SCALE GENOMIC DNA]</scope>
    <source>
        <strain evidence="2 3">ERGS4:06</strain>
    </source>
</reference>
<evidence type="ECO:0000259" key="1">
    <source>
        <dbReference type="PROSITE" id="PS50995"/>
    </source>
</evidence>
<organism evidence="2 3">
    <name type="scientific">Arthrobacter alpinus</name>
    <dbReference type="NCBI Taxonomy" id="656366"/>
    <lineage>
        <taxon>Bacteria</taxon>
        <taxon>Bacillati</taxon>
        <taxon>Actinomycetota</taxon>
        <taxon>Actinomycetes</taxon>
        <taxon>Micrococcales</taxon>
        <taxon>Micrococcaceae</taxon>
        <taxon>Arthrobacter</taxon>
    </lineage>
</organism>
<dbReference type="RefSeq" id="WP_062287753.1">
    <property type="nucleotide sequence ID" value="NZ_CP013200.1"/>
</dbReference>
<proteinExistence type="predicted"/>
<dbReference type="AlphaFoldDB" id="A0A0S2LYM5"/>
<dbReference type="InterPro" id="IPR036388">
    <property type="entry name" value="WH-like_DNA-bd_sf"/>
</dbReference>